<dbReference type="AlphaFoldDB" id="A0A0F5JFX7"/>
<dbReference type="EMBL" id="AQHW01000014">
    <property type="protein sequence ID" value="KKB56603.1"/>
    <property type="molecule type" value="Genomic_DNA"/>
</dbReference>
<dbReference type="HOGENOM" id="CLU_001528_3_1_10"/>
<dbReference type="InterPro" id="IPR013320">
    <property type="entry name" value="ConA-like_dom_sf"/>
</dbReference>
<dbReference type="PANTHER" id="PTHR42800:SF1">
    <property type="entry name" value="EXOINULINASE INUD (AFU_ORTHOLOGUE AFUA_5G00480)"/>
    <property type="match status" value="1"/>
</dbReference>
<evidence type="ECO:0000313" key="8">
    <source>
        <dbReference type="Proteomes" id="UP000033035"/>
    </source>
</evidence>
<evidence type="ECO:0000256" key="4">
    <source>
        <dbReference type="RuleBase" id="RU362110"/>
    </source>
</evidence>
<feature type="domain" description="Glycosyl hydrolase family 32 N-terminal" evidence="5">
    <location>
        <begin position="31"/>
        <end position="340"/>
    </location>
</feature>
<dbReference type="InterPro" id="IPR013189">
    <property type="entry name" value="Glyco_hydro_32_C"/>
</dbReference>
<gene>
    <name evidence="7" type="ORF">HMPREF1536_02239</name>
</gene>
<dbReference type="GO" id="GO:0005737">
    <property type="term" value="C:cytoplasm"/>
    <property type="evidence" value="ECO:0007669"/>
    <property type="project" value="TreeGrafter"/>
</dbReference>
<dbReference type="Gene3D" id="2.60.120.560">
    <property type="entry name" value="Exo-inulinase, domain 1"/>
    <property type="match status" value="1"/>
</dbReference>
<proteinExistence type="inferred from homology"/>
<name>A0A0F5JFX7_9BACT</name>
<evidence type="ECO:0000256" key="1">
    <source>
        <dbReference type="ARBA" id="ARBA00009902"/>
    </source>
</evidence>
<dbReference type="Gene3D" id="2.115.10.20">
    <property type="entry name" value="Glycosyl hydrolase domain, family 43"/>
    <property type="match status" value="1"/>
</dbReference>
<evidence type="ECO:0000256" key="2">
    <source>
        <dbReference type="ARBA" id="ARBA00022801"/>
    </source>
</evidence>
<keyword evidence="2 4" id="KW-0378">Hydrolase</keyword>
<dbReference type="CDD" id="cd18622">
    <property type="entry name" value="GH32_Inu-like"/>
    <property type="match status" value="1"/>
</dbReference>
<evidence type="ECO:0000313" key="7">
    <source>
        <dbReference type="EMBL" id="KKB56603.1"/>
    </source>
</evidence>
<evidence type="ECO:0000256" key="3">
    <source>
        <dbReference type="ARBA" id="ARBA00023295"/>
    </source>
</evidence>
<feature type="domain" description="Glycosyl hydrolase family 32 C-terminal" evidence="6">
    <location>
        <begin position="344"/>
        <end position="499"/>
    </location>
</feature>
<evidence type="ECO:0008006" key="9">
    <source>
        <dbReference type="Google" id="ProtNLM"/>
    </source>
</evidence>
<dbReference type="SUPFAM" id="SSF49899">
    <property type="entry name" value="Concanavalin A-like lectins/glucanases"/>
    <property type="match status" value="1"/>
</dbReference>
<keyword evidence="3 4" id="KW-0326">Glycosidase</keyword>
<evidence type="ECO:0000259" key="5">
    <source>
        <dbReference type="Pfam" id="PF00251"/>
    </source>
</evidence>
<dbReference type="GO" id="GO:0004575">
    <property type="term" value="F:sucrose alpha-glucosidase activity"/>
    <property type="evidence" value="ECO:0007669"/>
    <property type="project" value="TreeGrafter"/>
</dbReference>
<evidence type="ECO:0000259" key="6">
    <source>
        <dbReference type="Pfam" id="PF08244"/>
    </source>
</evidence>
<protein>
    <recommendedName>
        <fullName evidence="9">Glycosyl hydrolase family 32 N-terminal domain-containing protein</fullName>
    </recommendedName>
</protein>
<dbReference type="PROSITE" id="PS51257">
    <property type="entry name" value="PROKAR_LIPOPROTEIN"/>
    <property type="match status" value="1"/>
</dbReference>
<reference evidence="7 8" key="1">
    <citation type="submission" date="2013-04" db="EMBL/GenBank/DDBJ databases">
        <title>The Genome Sequence of Parabacteroides gordonii DSM 23371.</title>
        <authorList>
            <consortium name="The Broad Institute Genomics Platform"/>
            <person name="Earl A."/>
            <person name="Ward D."/>
            <person name="Feldgarden M."/>
            <person name="Gevers D."/>
            <person name="Martens E."/>
            <person name="Sakamoto M."/>
            <person name="Benno Y."/>
            <person name="Suzuki N."/>
            <person name="Matsunaga N."/>
            <person name="Koshihara K."/>
            <person name="Seki M."/>
            <person name="Komiya H."/>
            <person name="Walker B."/>
            <person name="Young S."/>
            <person name="Zeng Q."/>
            <person name="Gargeya S."/>
            <person name="Fitzgerald M."/>
            <person name="Haas B."/>
            <person name="Abouelleil A."/>
            <person name="Allen A.W."/>
            <person name="Alvarado L."/>
            <person name="Arachchi H.M."/>
            <person name="Berlin A.M."/>
            <person name="Chapman S.B."/>
            <person name="Gainer-Dewar J."/>
            <person name="Goldberg J."/>
            <person name="Griggs A."/>
            <person name="Gujja S."/>
            <person name="Hansen M."/>
            <person name="Howarth C."/>
            <person name="Imamovic A."/>
            <person name="Ireland A."/>
            <person name="Larimer J."/>
            <person name="McCowan C."/>
            <person name="Murphy C."/>
            <person name="Pearson M."/>
            <person name="Poon T.W."/>
            <person name="Priest M."/>
            <person name="Roberts A."/>
            <person name="Saif S."/>
            <person name="Shea T."/>
            <person name="Sisk P."/>
            <person name="Sykes S."/>
            <person name="Wortman J."/>
            <person name="Nusbaum C."/>
            <person name="Birren B."/>
        </authorList>
    </citation>
    <scope>NUCLEOTIDE SEQUENCE [LARGE SCALE GENOMIC DNA]</scope>
    <source>
        <strain evidence="7 8">MS-1</strain>
    </source>
</reference>
<organism evidence="7 8">
    <name type="scientific">Parabacteroides gordonii MS-1 = DSM 23371</name>
    <dbReference type="NCBI Taxonomy" id="1203610"/>
    <lineage>
        <taxon>Bacteria</taxon>
        <taxon>Pseudomonadati</taxon>
        <taxon>Bacteroidota</taxon>
        <taxon>Bacteroidia</taxon>
        <taxon>Bacteroidales</taxon>
        <taxon>Tannerellaceae</taxon>
        <taxon>Parabacteroides</taxon>
    </lineage>
</organism>
<sequence>MKQFAFLIIGIITGLLSSCGEGNVPGGEEIHFSQEQNWTGEPAGLVYHNGKYHLFYQCNPSDVVSGNISWGHAVSTDLIRWEECPVAIAADENGQVYSGSVIVDKDNTSGLGTADHPVFIAYYTRYKPKQGTDSNSSPYSVGTAYSRDEGMTWTDIAMEWEDGSDNKRYPNVCWNKQIDAWVMTVSTGRTIRFYFSPDAIHWKSLNEFGGEMEITGSWENSTLSPLKIEGSNDTKWVLFINVNEGVSDGAPGTRYFIGDFNNSGFHMTQSKELWVDYGKDNYGGILCNNLPDDRTVMVGWMNCWLYANLTPQTGKRGSITFPRELTLTYEGNNYTLCSKPVRELTGLYGKTRKIENTEIAGIQTIFNKKSVSRYPFVIHLVFDASDRYAMWHPREYGIRLRTASGGEITFAYRAEMNYYYVDRSRLSDISFSEDYTSQLGAAYRVNPPADEWYLLVDRGSAEWFAGDNKVAMTSLCFTDEAIESIDCYTESGHINLKEASLISIEKKTNK</sequence>
<dbReference type="Proteomes" id="UP000033035">
    <property type="component" value="Unassembled WGS sequence"/>
</dbReference>
<accession>A0A0F5JFX7</accession>
<keyword evidence="8" id="KW-1185">Reference proteome</keyword>
<comment type="caution">
    <text evidence="7">The sequence shown here is derived from an EMBL/GenBank/DDBJ whole genome shotgun (WGS) entry which is preliminary data.</text>
</comment>
<comment type="similarity">
    <text evidence="1 4">Belongs to the glycosyl hydrolase 32 family.</text>
</comment>
<dbReference type="InterPro" id="IPR001362">
    <property type="entry name" value="Glyco_hydro_32"/>
</dbReference>
<dbReference type="PANTHER" id="PTHR42800">
    <property type="entry name" value="EXOINULINASE INUD (AFU_ORTHOLOGUE AFUA_5G00480)"/>
    <property type="match status" value="1"/>
</dbReference>
<dbReference type="GO" id="GO:0005987">
    <property type="term" value="P:sucrose catabolic process"/>
    <property type="evidence" value="ECO:0007669"/>
    <property type="project" value="TreeGrafter"/>
</dbReference>
<dbReference type="InterPro" id="IPR013148">
    <property type="entry name" value="Glyco_hydro_32_N"/>
</dbReference>
<dbReference type="SMART" id="SM00640">
    <property type="entry name" value="Glyco_32"/>
    <property type="match status" value="1"/>
</dbReference>
<dbReference type="InterPro" id="IPR023296">
    <property type="entry name" value="Glyco_hydro_beta-prop_sf"/>
</dbReference>
<dbReference type="PATRIC" id="fig|1203610.3.peg.2297"/>
<dbReference type="SUPFAM" id="SSF75005">
    <property type="entry name" value="Arabinanase/levansucrase/invertase"/>
    <property type="match status" value="1"/>
</dbReference>
<dbReference type="Pfam" id="PF00251">
    <property type="entry name" value="Glyco_hydro_32N"/>
    <property type="match status" value="1"/>
</dbReference>
<dbReference type="RefSeq" id="WP_052349857.1">
    <property type="nucleotide sequence ID" value="NZ_AUAE01000028.1"/>
</dbReference>
<dbReference type="Pfam" id="PF08244">
    <property type="entry name" value="Glyco_hydro_32C"/>
    <property type="match status" value="1"/>
</dbReference>
<dbReference type="STRING" id="1203610.HMPREF1536_02239"/>